<dbReference type="GO" id="GO:0005829">
    <property type="term" value="C:cytosol"/>
    <property type="evidence" value="ECO:0007669"/>
    <property type="project" value="TreeGrafter"/>
</dbReference>
<dbReference type="GO" id="GO:0019305">
    <property type="term" value="P:dTDP-rhamnose biosynthetic process"/>
    <property type="evidence" value="ECO:0007669"/>
    <property type="project" value="TreeGrafter"/>
</dbReference>
<dbReference type="PANTHER" id="PTHR10491">
    <property type="entry name" value="DTDP-4-DEHYDRORHAMNOSE REDUCTASE"/>
    <property type="match status" value="1"/>
</dbReference>
<organism evidence="2">
    <name type="scientific">hydrothermal vent metagenome</name>
    <dbReference type="NCBI Taxonomy" id="652676"/>
    <lineage>
        <taxon>unclassified sequences</taxon>
        <taxon>metagenomes</taxon>
        <taxon>ecological metagenomes</taxon>
    </lineage>
</organism>
<dbReference type="SUPFAM" id="SSF51735">
    <property type="entry name" value="NAD(P)-binding Rossmann-fold domains"/>
    <property type="match status" value="1"/>
</dbReference>
<accession>A0A3B0YES9</accession>
<evidence type="ECO:0000313" key="2">
    <source>
        <dbReference type="EMBL" id="VAW67284.1"/>
    </source>
</evidence>
<dbReference type="GO" id="GO:0008831">
    <property type="term" value="F:dTDP-4-dehydrorhamnose reductase activity"/>
    <property type="evidence" value="ECO:0007669"/>
    <property type="project" value="UniProtKB-EC"/>
</dbReference>
<feature type="domain" description="RmlD-like substrate binding" evidence="1">
    <location>
        <begin position="241"/>
        <end position="336"/>
    </location>
</feature>
<protein>
    <submittedName>
        <fullName evidence="2">dTDP-4-dehydrorhamnose reductase</fullName>
        <ecNumber evidence="2">1.1.1.133</ecNumber>
    </submittedName>
</protein>
<dbReference type="Gene3D" id="3.90.25.10">
    <property type="entry name" value="UDP-galactose 4-epimerase, domain 1"/>
    <property type="match status" value="1"/>
</dbReference>
<sequence>MSPAALIVTGYSGSMDKAKRKILLLGANGQVGWELRRALIPLGDVVAYDIPDIDFTNLDQLANLVDQCQPNIIVNAAAYTAVDKAESHYDLVQKINATAVKLLAEKAIQYNALLVHYSTDYVFNGESKTPYKETDQPNPQSVYGVTKLQGEQYIQASGCSYLIFRTSWVYAARGANFAKTMIRLAAERDALKVVNDQIGAPTSAELIADVTSHCLLSCLSGNLSISSSISSLGSPLGGTTKTQNNQVTVSGIYNLVPTGEVSWFGFAQFVIKLAENYGVTLKLSANQLQPILTTEYPTPAQRPKNSRLDVSKIQQTFGIYLPNWRQHAQRLIEELYTEGPV</sequence>
<feature type="domain" description="RmlD-like substrate binding" evidence="1">
    <location>
        <begin position="21"/>
        <end position="215"/>
    </location>
</feature>
<dbReference type="CDD" id="cd05254">
    <property type="entry name" value="dTDP_HR_like_SDR_e"/>
    <property type="match status" value="1"/>
</dbReference>
<dbReference type="EC" id="1.1.1.133" evidence="2"/>
<dbReference type="InterPro" id="IPR029903">
    <property type="entry name" value="RmlD-like-bd"/>
</dbReference>
<keyword evidence="2" id="KW-0560">Oxidoreductase</keyword>
<name>A0A3B0YES9_9ZZZZ</name>
<dbReference type="NCBIfam" id="TIGR01214">
    <property type="entry name" value="rmlD"/>
    <property type="match status" value="1"/>
</dbReference>
<gene>
    <name evidence="2" type="ORF">MNBD_GAMMA09-3104</name>
</gene>
<dbReference type="EMBL" id="UOFI01000093">
    <property type="protein sequence ID" value="VAW67284.1"/>
    <property type="molecule type" value="Genomic_DNA"/>
</dbReference>
<dbReference type="Pfam" id="PF04321">
    <property type="entry name" value="RmlD_sub_bind"/>
    <property type="match status" value="2"/>
</dbReference>
<evidence type="ECO:0000259" key="1">
    <source>
        <dbReference type="Pfam" id="PF04321"/>
    </source>
</evidence>
<proteinExistence type="predicted"/>
<dbReference type="AlphaFoldDB" id="A0A3B0YES9"/>
<dbReference type="PANTHER" id="PTHR10491:SF4">
    <property type="entry name" value="METHIONINE ADENOSYLTRANSFERASE 2 SUBUNIT BETA"/>
    <property type="match status" value="1"/>
</dbReference>
<dbReference type="InterPro" id="IPR005913">
    <property type="entry name" value="dTDP_dehydrorham_reduct"/>
</dbReference>
<dbReference type="InterPro" id="IPR036291">
    <property type="entry name" value="NAD(P)-bd_dom_sf"/>
</dbReference>
<reference evidence="2" key="1">
    <citation type="submission" date="2018-06" db="EMBL/GenBank/DDBJ databases">
        <authorList>
            <person name="Zhirakovskaya E."/>
        </authorList>
    </citation>
    <scope>NUCLEOTIDE SEQUENCE</scope>
</reference>
<dbReference type="Gene3D" id="3.40.50.720">
    <property type="entry name" value="NAD(P)-binding Rossmann-like Domain"/>
    <property type="match status" value="1"/>
</dbReference>